<dbReference type="Proteomes" id="UP000176700">
    <property type="component" value="Unassembled WGS sequence"/>
</dbReference>
<evidence type="ECO:0000313" key="1">
    <source>
        <dbReference type="EMBL" id="OGZ42906.1"/>
    </source>
</evidence>
<accession>A0A1G2FXV3</accession>
<dbReference type="AlphaFoldDB" id="A0A1G2FXV3"/>
<gene>
    <name evidence="1" type="ORF">A2W41_02190</name>
</gene>
<organism evidence="1 2">
    <name type="scientific">Candidatus Ryanbacteria bacterium RIFCSPHIGHO2_01_45_13</name>
    <dbReference type="NCBI Taxonomy" id="1802112"/>
    <lineage>
        <taxon>Bacteria</taxon>
        <taxon>Candidatus Ryaniibacteriota</taxon>
    </lineage>
</organism>
<dbReference type="EMBL" id="MHNI01000012">
    <property type="protein sequence ID" value="OGZ42906.1"/>
    <property type="molecule type" value="Genomic_DNA"/>
</dbReference>
<evidence type="ECO:0000313" key="2">
    <source>
        <dbReference type="Proteomes" id="UP000176700"/>
    </source>
</evidence>
<name>A0A1G2FXV3_9BACT</name>
<reference evidence="1 2" key="1">
    <citation type="journal article" date="2016" name="Nat. Commun.">
        <title>Thousands of microbial genomes shed light on interconnected biogeochemical processes in an aquifer system.</title>
        <authorList>
            <person name="Anantharaman K."/>
            <person name="Brown C.T."/>
            <person name="Hug L.A."/>
            <person name="Sharon I."/>
            <person name="Castelle C.J."/>
            <person name="Probst A.J."/>
            <person name="Thomas B.C."/>
            <person name="Singh A."/>
            <person name="Wilkins M.J."/>
            <person name="Karaoz U."/>
            <person name="Brodie E.L."/>
            <person name="Williams K.H."/>
            <person name="Hubbard S.S."/>
            <person name="Banfield J.F."/>
        </authorList>
    </citation>
    <scope>NUCLEOTIDE SEQUENCE [LARGE SCALE GENOMIC DNA]</scope>
</reference>
<proteinExistence type="predicted"/>
<sequence length="109" mass="12442">MHIIKCRHFDKLSASKEKLVVRQTYHPEFIGGKLSAVLLPACAEAWFGFTHHKSLSAGRRISEFSRGDFLALRLTQGEMPKVLRNEVCSDFVKQAHIKMNTQIFTGYSF</sequence>
<comment type="caution">
    <text evidence="1">The sequence shown here is derived from an EMBL/GenBank/DDBJ whole genome shotgun (WGS) entry which is preliminary data.</text>
</comment>
<protein>
    <submittedName>
        <fullName evidence="1">Uncharacterized protein</fullName>
    </submittedName>
</protein>